<organism evidence="2 3">
    <name type="scientific">Kribbella speibonae</name>
    <dbReference type="NCBI Taxonomy" id="1572660"/>
    <lineage>
        <taxon>Bacteria</taxon>
        <taxon>Bacillati</taxon>
        <taxon>Actinomycetota</taxon>
        <taxon>Actinomycetes</taxon>
        <taxon>Propionibacteriales</taxon>
        <taxon>Kribbellaceae</taxon>
        <taxon>Kribbella</taxon>
    </lineage>
</organism>
<evidence type="ECO:0000259" key="1">
    <source>
        <dbReference type="Pfam" id="PF00656"/>
    </source>
</evidence>
<reference evidence="2 3" key="1">
    <citation type="submission" date="2019-02" db="EMBL/GenBank/DDBJ databases">
        <title>Kribbella capetownensis sp. nov. and Kribbella speibonae sp. nov., isolated from soil.</title>
        <authorList>
            <person name="Curtis S.M."/>
            <person name="Norton I."/>
            <person name="Everest G.J."/>
            <person name="Meyers P.R."/>
        </authorList>
    </citation>
    <scope>NUCLEOTIDE SEQUENCE [LARGE SCALE GENOMIC DNA]</scope>
    <source>
        <strain evidence="2 3">YM55</strain>
    </source>
</reference>
<dbReference type="InterPro" id="IPR011600">
    <property type="entry name" value="Pept_C14_caspase"/>
</dbReference>
<dbReference type="InterPro" id="IPR029030">
    <property type="entry name" value="Caspase-like_dom_sf"/>
</dbReference>
<proteinExistence type="predicted"/>
<dbReference type="SUPFAM" id="SSF52129">
    <property type="entry name" value="Caspase-like"/>
    <property type="match status" value="1"/>
</dbReference>
<dbReference type="Proteomes" id="UP000294225">
    <property type="component" value="Unassembled WGS sequence"/>
</dbReference>
<dbReference type="Pfam" id="PF00656">
    <property type="entry name" value="Peptidase_C14"/>
    <property type="match status" value="1"/>
</dbReference>
<accession>A0A4R0IS13</accession>
<name>A0A4R0IS13_9ACTN</name>
<dbReference type="GO" id="GO:0006508">
    <property type="term" value="P:proteolysis"/>
    <property type="evidence" value="ECO:0007669"/>
    <property type="project" value="InterPro"/>
</dbReference>
<dbReference type="Gene3D" id="3.40.50.1460">
    <property type="match status" value="1"/>
</dbReference>
<dbReference type="GO" id="GO:0004197">
    <property type="term" value="F:cysteine-type endopeptidase activity"/>
    <property type="evidence" value="ECO:0007669"/>
    <property type="project" value="InterPro"/>
</dbReference>
<gene>
    <name evidence="2" type="ORF">E0H92_27150</name>
</gene>
<protein>
    <submittedName>
        <fullName evidence="2">Caspase family protein</fullName>
    </submittedName>
</protein>
<dbReference type="EMBL" id="SJKC01000003">
    <property type="protein sequence ID" value="TCC36613.1"/>
    <property type="molecule type" value="Genomic_DNA"/>
</dbReference>
<sequence length="320" mass="34410">MNRALLVGIDHYENFNDLSGCVNDAEAMLPLLERNEDASRNIDCKVLSAASTTAGRVDRAMLDQNIDKLLGPGADFALLYFAGHGDAAHNDVTLVTTDGTSTAPGIRFTEVLEKIQRSKVAEVVVVLDCCYSGGAGNVPAIGGGAVLRPGVSILAASRPDQLSAELDGRGAFSQHLEGALAGGAADVLGQVTVAGLYAYVSESFDAWNQRPTFKANIERLHVLRQCRAAVGLDMLRELPKWFPTPHYEFPLDPTYEPDAGPDHVHLEHEGVFAGLQICRAAKLVEPVGFEHMYFAAMNSGVCRLTPLGRHYRHMAAEGNL</sequence>
<dbReference type="AlphaFoldDB" id="A0A4R0IS13"/>
<comment type="caution">
    <text evidence="2">The sequence shown here is derived from an EMBL/GenBank/DDBJ whole genome shotgun (WGS) entry which is preliminary data.</text>
</comment>
<evidence type="ECO:0000313" key="2">
    <source>
        <dbReference type="EMBL" id="TCC36613.1"/>
    </source>
</evidence>
<evidence type="ECO:0000313" key="3">
    <source>
        <dbReference type="Proteomes" id="UP000294225"/>
    </source>
</evidence>
<feature type="domain" description="Peptidase C14 caspase" evidence="1">
    <location>
        <begin position="2"/>
        <end position="215"/>
    </location>
</feature>